<comment type="subcellular location">
    <subcellularLocation>
        <location evidence="5">Cytoplasm</location>
    </subcellularLocation>
</comment>
<dbReference type="Proteomes" id="UP001597044">
    <property type="component" value="Unassembled WGS sequence"/>
</dbReference>
<dbReference type="InterPro" id="IPR036890">
    <property type="entry name" value="HATPase_C_sf"/>
</dbReference>
<proteinExistence type="inferred from homology"/>
<comment type="caution">
    <text evidence="5">Lacks conserved residue(s) required for the propagation of feature annotation.</text>
</comment>
<accession>A0ABW3HFW5</accession>
<keyword evidence="3 5" id="KW-0067">ATP-binding</keyword>
<feature type="region of interest" description="A; substrate-binding" evidence="5">
    <location>
        <begin position="1"/>
        <end position="349"/>
    </location>
</feature>
<comment type="caution">
    <text evidence="8">The sequence shown here is derived from an EMBL/GenBank/DDBJ whole genome shotgun (WGS) entry which is preliminary data.</text>
</comment>
<keyword evidence="2 5" id="KW-0547">Nucleotide-binding</keyword>
<dbReference type="EMBL" id="JBHTIT010000001">
    <property type="protein sequence ID" value="MFD0949757.1"/>
    <property type="molecule type" value="Genomic_DNA"/>
</dbReference>
<dbReference type="RefSeq" id="WP_379069741.1">
    <property type="nucleotide sequence ID" value="NZ_JBHTIT010000001.1"/>
</dbReference>
<dbReference type="Gene3D" id="1.20.120.790">
    <property type="entry name" value="Heat shock protein 90, C-terminal domain"/>
    <property type="match status" value="1"/>
</dbReference>
<name>A0ABW3HFW5_9GAMM</name>
<keyword evidence="5" id="KW-0963">Cytoplasm</keyword>
<evidence type="ECO:0000256" key="5">
    <source>
        <dbReference type="HAMAP-Rule" id="MF_00505"/>
    </source>
</evidence>
<reference evidence="9" key="1">
    <citation type="journal article" date="2019" name="Int. J. Syst. Evol. Microbiol.">
        <title>The Global Catalogue of Microorganisms (GCM) 10K type strain sequencing project: providing services to taxonomists for standard genome sequencing and annotation.</title>
        <authorList>
            <consortium name="The Broad Institute Genomics Platform"/>
            <consortium name="The Broad Institute Genome Sequencing Center for Infectious Disease"/>
            <person name="Wu L."/>
            <person name="Ma J."/>
        </authorList>
    </citation>
    <scope>NUCLEOTIDE SEQUENCE [LARGE SCALE GENOMIC DNA]</scope>
    <source>
        <strain evidence="9">CCUG 63419</strain>
    </source>
</reference>
<comment type="subunit">
    <text evidence="5">Homodimer.</text>
</comment>
<evidence type="ECO:0000256" key="3">
    <source>
        <dbReference type="ARBA" id="ARBA00022840"/>
    </source>
</evidence>
<evidence type="ECO:0000313" key="9">
    <source>
        <dbReference type="Proteomes" id="UP001597044"/>
    </source>
</evidence>
<gene>
    <name evidence="5 8" type="primary">htpG</name>
    <name evidence="8" type="ORF">ACFQ0F_05055</name>
</gene>
<protein>
    <recommendedName>
        <fullName evidence="5">Chaperone protein HtpG</fullName>
    </recommendedName>
    <alternativeName>
        <fullName evidence="5">Heat shock protein HtpG</fullName>
    </alternativeName>
    <alternativeName>
        <fullName evidence="5">High temperature protein G</fullName>
    </alternativeName>
</protein>
<keyword evidence="5" id="KW-0346">Stress response</keyword>
<evidence type="ECO:0000256" key="4">
    <source>
        <dbReference type="ARBA" id="ARBA00023186"/>
    </source>
</evidence>
<feature type="region of interest" description="Disordered" evidence="6">
    <location>
        <begin position="1"/>
        <end position="21"/>
    </location>
</feature>
<evidence type="ECO:0000256" key="1">
    <source>
        <dbReference type="ARBA" id="ARBA00008239"/>
    </source>
</evidence>
<dbReference type="PRINTS" id="PR00775">
    <property type="entry name" value="HEATSHOCK90"/>
</dbReference>
<keyword evidence="9" id="KW-1185">Reference proteome</keyword>
<feature type="region of interest" description="C" evidence="5">
    <location>
        <begin position="567"/>
        <end position="638"/>
    </location>
</feature>
<evidence type="ECO:0000259" key="7">
    <source>
        <dbReference type="SMART" id="SM00387"/>
    </source>
</evidence>
<dbReference type="SUPFAM" id="SSF110942">
    <property type="entry name" value="HSP90 C-terminal domain"/>
    <property type="match status" value="1"/>
</dbReference>
<dbReference type="Gene3D" id="3.30.230.80">
    <property type="match status" value="1"/>
</dbReference>
<comment type="similarity">
    <text evidence="1 5">Belongs to the heat shock protein 90 family.</text>
</comment>
<dbReference type="NCBIfam" id="NF003555">
    <property type="entry name" value="PRK05218.1"/>
    <property type="match status" value="1"/>
</dbReference>
<dbReference type="PANTHER" id="PTHR11528">
    <property type="entry name" value="HEAT SHOCK PROTEIN 90 FAMILY MEMBER"/>
    <property type="match status" value="1"/>
</dbReference>
<dbReference type="InterPro" id="IPR020568">
    <property type="entry name" value="Ribosomal_Su5_D2-typ_SF"/>
</dbReference>
<dbReference type="InterPro" id="IPR001404">
    <property type="entry name" value="Hsp90_fam"/>
</dbReference>
<dbReference type="Pfam" id="PF00183">
    <property type="entry name" value="HSP90"/>
    <property type="match status" value="1"/>
</dbReference>
<comment type="function">
    <text evidence="5">Molecular chaperone. Has ATPase activity.</text>
</comment>
<evidence type="ECO:0000256" key="2">
    <source>
        <dbReference type="ARBA" id="ARBA00022741"/>
    </source>
</evidence>
<evidence type="ECO:0000313" key="8">
    <source>
        <dbReference type="EMBL" id="MFD0949757.1"/>
    </source>
</evidence>
<keyword evidence="4 5" id="KW-0143">Chaperone</keyword>
<feature type="compositionally biased region" description="Low complexity" evidence="6">
    <location>
        <begin position="1"/>
        <end position="12"/>
    </location>
</feature>
<dbReference type="SUPFAM" id="SSF55874">
    <property type="entry name" value="ATPase domain of HSP90 chaperone/DNA topoisomerase II/histidine kinase"/>
    <property type="match status" value="1"/>
</dbReference>
<dbReference type="InterPro" id="IPR037196">
    <property type="entry name" value="HSP90_C"/>
</dbReference>
<dbReference type="Gene3D" id="3.40.50.11260">
    <property type="match status" value="1"/>
</dbReference>
<dbReference type="InterPro" id="IPR020575">
    <property type="entry name" value="Hsp90_N"/>
</dbReference>
<dbReference type="CDD" id="cd16927">
    <property type="entry name" value="HATPase_Hsp90-like"/>
    <property type="match status" value="1"/>
</dbReference>
<dbReference type="SMART" id="SM00387">
    <property type="entry name" value="HATPase_c"/>
    <property type="match status" value="1"/>
</dbReference>
<dbReference type="PIRSF" id="PIRSF002583">
    <property type="entry name" value="Hsp90"/>
    <property type="match status" value="1"/>
</dbReference>
<evidence type="ECO:0000256" key="6">
    <source>
        <dbReference type="SAM" id="MobiDB-lite"/>
    </source>
</evidence>
<feature type="domain" description="Histidine kinase/HSP90-like ATPase" evidence="7">
    <location>
        <begin position="41"/>
        <end position="198"/>
    </location>
</feature>
<dbReference type="Gene3D" id="3.30.565.10">
    <property type="entry name" value="Histidine kinase-like ATPase, C-terminal domain"/>
    <property type="match status" value="1"/>
</dbReference>
<organism evidence="8 9">
    <name type="scientific">Paraperlucidibaca wandonensis</name>
    <dbReference type="NCBI Taxonomy" id="1268273"/>
    <lineage>
        <taxon>Bacteria</taxon>
        <taxon>Pseudomonadati</taxon>
        <taxon>Pseudomonadota</taxon>
        <taxon>Gammaproteobacteria</taxon>
        <taxon>Moraxellales</taxon>
        <taxon>Moraxellaceae</taxon>
        <taxon>Paraperlucidibaca</taxon>
    </lineage>
</organism>
<dbReference type="Pfam" id="PF13589">
    <property type="entry name" value="HATPase_c_3"/>
    <property type="match status" value="1"/>
</dbReference>
<dbReference type="InterPro" id="IPR003594">
    <property type="entry name" value="HATPase_dom"/>
</dbReference>
<dbReference type="SUPFAM" id="SSF54211">
    <property type="entry name" value="Ribosomal protein S5 domain 2-like"/>
    <property type="match status" value="1"/>
</dbReference>
<dbReference type="HAMAP" id="MF_00505">
    <property type="entry name" value="HSP90"/>
    <property type="match status" value="1"/>
</dbReference>
<sequence>MTTAADQSAADKPAADKKETRGFEAEVSKLLHLMIHSMYSNPEIFLRELVSNASDAADKLRFEALSRPELLGDDSELGIWISVDPEAKTLTLRDNGIGMSRDEVVQNLGTIARSGTSDFIKNLSGDEKKDSQLIGQFGVGFYSAFVAADRVVLTTRRAGAAATEAVRWESEGTGEFTVENFEQAERGTTITLHLRESAQEFAEAFRVRSIINKYAEHIALPVHLLQKAEEEGEADSWEVVNQAKALWTRPRSEVSDEDYQAFYKHVGHDFENPLSWSHNKVEGKLEYTSLLFVPGRAPFDLYQRDGARGLKLYVQRVFIRDDAEQFLPLYLRFIKGIVDSNDLPLNVSRELLQSSDIIDSMKSALTKRSLDMLSKLAGDPEQYEKFYTAFGQVLKEGLAEDFANKDKIAGLLRFASSTTGEGKAEVSLADYIGRMKEAQDTIYYVTAENYVTAANSPHLELFRKKDVEVLLLTDRIDEWMMSYLTEFDGKKFQHIGKGEVDLSAIAGESAEPEVTEEQSKQAEALVERLQKALSERVKSVRTTTRLSESPTCLVLDAFDPGFQMRQLMEAAGQKMPEVKPILEINPSHSLISRLAEEGDDARFADLAMVLLDQAALAEGAQLDDPAAYVRRVQRLLQS</sequence>